<evidence type="ECO:0000259" key="8">
    <source>
        <dbReference type="SMART" id="SM00479"/>
    </source>
</evidence>
<reference evidence="9 10" key="1">
    <citation type="submission" date="2024-02" db="EMBL/GenBank/DDBJ databases">
        <title>Chromosome-scale genome assembly of the rough periwinkle Littorina saxatilis.</title>
        <authorList>
            <person name="De Jode A."/>
            <person name="Faria R."/>
            <person name="Formenti G."/>
            <person name="Sims Y."/>
            <person name="Smith T.P."/>
            <person name="Tracey A."/>
            <person name="Wood J.M.D."/>
            <person name="Zagrodzka Z.B."/>
            <person name="Johannesson K."/>
            <person name="Butlin R.K."/>
            <person name="Leder E.H."/>
        </authorList>
    </citation>
    <scope>NUCLEOTIDE SEQUENCE [LARGE SCALE GENOMIC DNA]</scope>
    <source>
        <strain evidence="9">Snail1</strain>
        <tissue evidence="9">Muscle</tissue>
    </source>
</reference>
<evidence type="ECO:0000256" key="4">
    <source>
        <dbReference type="ARBA" id="ARBA00022801"/>
    </source>
</evidence>
<name>A0AAN9BVS4_9CAEN</name>
<feature type="compositionally biased region" description="Basic and acidic residues" evidence="7">
    <location>
        <begin position="658"/>
        <end position="686"/>
    </location>
</feature>
<protein>
    <recommendedName>
        <fullName evidence="8">Exonuclease domain-containing protein</fullName>
    </recommendedName>
</protein>
<dbReference type="InterPro" id="IPR034922">
    <property type="entry name" value="REX1-like_exo"/>
</dbReference>
<dbReference type="InterPro" id="IPR036397">
    <property type="entry name" value="RNaseH_sf"/>
</dbReference>
<dbReference type="GO" id="GO:0003676">
    <property type="term" value="F:nucleic acid binding"/>
    <property type="evidence" value="ECO:0007669"/>
    <property type="project" value="InterPro"/>
</dbReference>
<dbReference type="Proteomes" id="UP001374579">
    <property type="component" value="Unassembled WGS sequence"/>
</dbReference>
<dbReference type="Pfam" id="PF00929">
    <property type="entry name" value="RNase_T"/>
    <property type="match status" value="1"/>
</dbReference>
<keyword evidence="6" id="KW-0539">Nucleus</keyword>
<dbReference type="SUPFAM" id="SSF53098">
    <property type="entry name" value="Ribonuclease H-like"/>
    <property type="match status" value="1"/>
</dbReference>
<dbReference type="PANTHER" id="PTHR12801:SF82">
    <property type="entry name" value="RNA EXONUCLEASE 5"/>
    <property type="match status" value="1"/>
</dbReference>
<keyword evidence="10" id="KW-1185">Reference proteome</keyword>
<evidence type="ECO:0000256" key="5">
    <source>
        <dbReference type="ARBA" id="ARBA00022839"/>
    </source>
</evidence>
<dbReference type="FunFam" id="3.30.420.10:FF:000019">
    <property type="entry name" value="RNA exonuclease NEF-sp"/>
    <property type="match status" value="1"/>
</dbReference>
<evidence type="ECO:0000256" key="2">
    <source>
        <dbReference type="ARBA" id="ARBA00006357"/>
    </source>
</evidence>
<evidence type="ECO:0000313" key="10">
    <source>
        <dbReference type="Proteomes" id="UP001374579"/>
    </source>
</evidence>
<keyword evidence="5" id="KW-0269">Exonuclease</keyword>
<feature type="compositionally biased region" description="Basic and acidic residues" evidence="7">
    <location>
        <begin position="46"/>
        <end position="74"/>
    </location>
</feature>
<keyword evidence="3" id="KW-0540">Nuclease</keyword>
<proteinExistence type="inferred from homology"/>
<evidence type="ECO:0000313" key="9">
    <source>
        <dbReference type="EMBL" id="KAK7113561.1"/>
    </source>
</evidence>
<gene>
    <name evidence="9" type="ORF">V1264_012827</name>
</gene>
<feature type="region of interest" description="Disordered" evidence="7">
    <location>
        <begin position="597"/>
        <end position="686"/>
    </location>
</feature>
<organism evidence="9 10">
    <name type="scientific">Littorina saxatilis</name>
    <dbReference type="NCBI Taxonomy" id="31220"/>
    <lineage>
        <taxon>Eukaryota</taxon>
        <taxon>Metazoa</taxon>
        <taxon>Spiralia</taxon>
        <taxon>Lophotrochozoa</taxon>
        <taxon>Mollusca</taxon>
        <taxon>Gastropoda</taxon>
        <taxon>Caenogastropoda</taxon>
        <taxon>Littorinimorpha</taxon>
        <taxon>Littorinoidea</taxon>
        <taxon>Littorinidae</taxon>
        <taxon>Littorina</taxon>
    </lineage>
</organism>
<feature type="compositionally biased region" description="Polar residues" evidence="7">
    <location>
        <begin position="601"/>
        <end position="611"/>
    </location>
</feature>
<evidence type="ECO:0000256" key="6">
    <source>
        <dbReference type="ARBA" id="ARBA00023242"/>
    </source>
</evidence>
<dbReference type="GO" id="GO:0004527">
    <property type="term" value="F:exonuclease activity"/>
    <property type="evidence" value="ECO:0007669"/>
    <property type="project" value="UniProtKB-KW"/>
</dbReference>
<feature type="compositionally biased region" description="Polar residues" evidence="7">
    <location>
        <begin position="1"/>
        <end position="12"/>
    </location>
</feature>
<feature type="region of interest" description="Disordered" evidence="7">
    <location>
        <begin position="286"/>
        <end position="346"/>
    </location>
</feature>
<dbReference type="SMART" id="SM00479">
    <property type="entry name" value="EXOIII"/>
    <property type="match status" value="1"/>
</dbReference>
<dbReference type="InterPro" id="IPR012337">
    <property type="entry name" value="RNaseH-like_sf"/>
</dbReference>
<evidence type="ECO:0000256" key="7">
    <source>
        <dbReference type="SAM" id="MobiDB-lite"/>
    </source>
</evidence>
<feature type="domain" description="Exonuclease" evidence="8">
    <location>
        <begin position="393"/>
        <end position="553"/>
    </location>
</feature>
<dbReference type="PANTHER" id="PTHR12801">
    <property type="entry name" value="RNA EXONUCLEASE REXO1 / RECO3 FAMILY MEMBER-RELATED"/>
    <property type="match status" value="1"/>
</dbReference>
<comment type="similarity">
    <text evidence="2">Belongs to the REXO1/REXO3 family.</text>
</comment>
<feature type="compositionally biased region" description="Basic and acidic residues" evidence="7">
    <location>
        <begin position="337"/>
        <end position="346"/>
    </location>
</feature>
<feature type="region of interest" description="Disordered" evidence="7">
    <location>
        <begin position="40"/>
        <end position="99"/>
    </location>
</feature>
<dbReference type="Gene3D" id="3.30.420.10">
    <property type="entry name" value="Ribonuclease H-like superfamily/Ribonuclease H"/>
    <property type="match status" value="1"/>
</dbReference>
<dbReference type="AlphaFoldDB" id="A0AAN9BVS4"/>
<dbReference type="InterPro" id="IPR047021">
    <property type="entry name" value="REXO1/3/4-like"/>
</dbReference>
<dbReference type="CDD" id="cd06145">
    <property type="entry name" value="REX1_like"/>
    <property type="match status" value="1"/>
</dbReference>
<feature type="compositionally biased region" description="Basic and acidic residues" evidence="7">
    <location>
        <begin position="626"/>
        <end position="639"/>
    </location>
</feature>
<evidence type="ECO:0000256" key="3">
    <source>
        <dbReference type="ARBA" id="ARBA00022722"/>
    </source>
</evidence>
<dbReference type="InterPro" id="IPR013520">
    <property type="entry name" value="Ribonucl_H"/>
</dbReference>
<feature type="compositionally biased region" description="Low complexity" evidence="7">
    <location>
        <begin position="297"/>
        <end position="309"/>
    </location>
</feature>
<dbReference type="EMBL" id="JBAMIC010000002">
    <property type="protein sequence ID" value="KAK7113561.1"/>
    <property type="molecule type" value="Genomic_DNA"/>
</dbReference>
<accession>A0AAN9BVS4</accession>
<comment type="caution">
    <text evidence="9">The sequence shown here is derived from an EMBL/GenBank/DDBJ whole genome shotgun (WGS) entry which is preliminary data.</text>
</comment>
<comment type="subcellular location">
    <subcellularLocation>
        <location evidence="1">Nucleus</location>
    </subcellularLocation>
</comment>
<sequence length="833" mass="93521">MSSFSGNLSQFVSKSKKDKRLESKKMKALALLKLIESNHDVGSLSEKAKKEPPAKKARLDAGHSESSEKQEAKDSSSSCSSDSDDNSLEKPPASAAVTDDAEYAKVRQVLRAQQKWAEYDAAHGKTEQQTKKALRNGPTFSLTPRNLLPFAKLEENEAPDKLKDSLPPLFIADLQHLLLLALLQKISFWAPRWCRLVRSGKLTSVVLVVLKDVSIQDFEDNPDSFPFLKNGFKHHAEMVSPTQYSSSFDQDMCAVPLSISQMKKYTNRKDVRDKILKLISNTLEKSSTQGEKEYTSDDSSCSEEQTSSSPEIIKQSCPDEKQKNGEEEEEAGGNEMESQKLQEKEQFPRTSLLLSTLQMMEEGYPMPVDVKNKRYSDYSFSNERYTPPSLTSPMFAVDCEMCQTKEREAELTRVSVVDERRVVVYDQLVKPYNKITNYLTRFSGMTEELLEPVTKRLEDVRKEISDLLPPDAILCGQSLWNDLNALKLFHPYVIDTSVVFNQSGDKKVKCGLRRLTYNFLGRAIQGSEKGHCSIEDAKATMDLAKLKLRKNIEFGDAMLGGVYFPDIKTYFNNPSQAQNVDETFSSHALLTDFETFPPSDVLTTSEQQPQCDQKPEPCMNSAPTEDSEHSTVNGRDRLSLETNSVGGDGLGVNGGTVRQEKGLEEGGDCGQRKTSKEQEVGGEKDMHQREVFFQQEGSTMMFSLFEVLADNKKSSGLVGHEDFVNKFQSRPKLECVNAEDDCDACTKALTSSREKDFTWLELRAFADFLPSKGSCSGDDPCQSEKRKLTFFQLDEQVRQFVAKLQERSLVTVVMTGRYSEGQHLNAATFVKIT</sequence>
<evidence type="ECO:0000256" key="1">
    <source>
        <dbReference type="ARBA" id="ARBA00004123"/>
    </source>
</evidence>
<keyword evidence="4" id="KW-0378">Hydrolase</keyword>
<dbReference type="GO" id="GO:0005634">
    <property type="term" value="C:nucleus"/>
    <property type="evidence" value="ECO:0007669"/>
    <property type="project" value="UniProtKB-SubCell"/>
</dbReference>
<feature type="region of interest" description="Disordered" evidence="7">
    <location>
        <begin position="1"/>
        <end position="22"/>
    </location>
</feature>